<dbReference type="Proteomes" id="UP000546200">
    <property type="component" value="Unassembled WGS sequence"/>
</dbReference>
<protein>
    <submittedName>
        <fullName evidence="2">Uncharacterized protein</fullName>
    </submittedName>
</protein>
<name>A0A7W9EVH6_9SPHN</name>
<accession>A0A7W9EVH6</accession>
<evidence type="ECO:0000256" key="1">
    <source>
        <dbReference type="SAM" id="MobiDB-lite"/>
    </source>
</evidence>
<dbReference type="EMBL" id="JACIJK010000004">
    <property type="protein sequence ID" value="MBB5714727.1"/>
    <property type="molecule type" value="Genomic_DNA"/>
</dbReference>
<sequence>MLGGMQDVELRVPRLIDHAAREHATREIVSRWADGSETRSTWPGWRTTLGGSHRRFGD</sequence>
<reference evidence="2 3" key="1">
    <citation type="submission" date="2020-08" db="EMBL/GenBank/DDBJ databases">
        <title>Genomic Encyclopedia of Type Strains, Phase IV (KMG-IV): sequencing the most valuable type-strain genomes for metagenomic binning, comparative biology and taxonomic classification.</title>
        <authorList>
            <person name="Goeker M."/>
        </authorList>
    </citation>
    <scope>NUCLEOTIDE SEQUENCE [LARGE SCALE GENOMIC DNA]</scope>
    <source>
        <strain evidence="2 3">DSM 100044</strain>
    </source>
</reference>
<gene>
    <name evidence="2" type="ORF">FHS94_001563</name>
</gene>
<proteinExistence type="predicted"/>
<comment type="caution">
    <text evidence="2">The sequence shown here is derived from an EMBL/GenBank/DDBJ whole genome shotgun (WGS) entry which is preliminary data.</text>
</comment>
<dbReference type="AlphaFoldDB" id="A0A7W9EVH6"/>
<feature type="region of interest" description="Disordered" evidence="1">
    <location>
        <begin position="37"/>
        <end position="58"/>
    </location>
</feature>
<evidence type="ECO:0000313" key="3">
    <source>
        <dbReference type="Proteomes" id="UP000546200"/>
    </source>
</evidence>
<organism evidence="2 3">
    <name type="scientific">Sphingomonas aerophila</name>
    <dbReference type="NCBI Taxonomy" id="1344948"/>
    <lineage>
        <taxon>Bacteria</taxon>
        <taxon>Pseudomonadati</taxon>
        <taxon>Pseudomonadota</taxon>
        <taxon>Alphaproteobacteria</taxon>
        <taxon>Sphingomonadales</taxon>
        <taxon>Sphingomonadaceae</taxon>
        <taxon>Sphingomonas</taxon>
    </lineage>
</organism>
<keyword evidence="3" id="KW-1185">Reference proteome</keyword>
<evidence type="ECO:0000313" key="2">
    <source>
        <dbReference type="EMBL" id="MBB5714727.1"/>
    </source>
</evidence>